<name>A0A968GIU6_9SPIO</name>
<dbReference type="RefSeq" id="WP_167695932.1">
    <property type="nucleotide sequence ID" value="NZ_CP118181.1"/>
</dbReference>
<keyword evidence="3" id="KW-0238">DNA-binding</keyword>
<evidence type="ECO:0000256" key="2">
    <source>
        <dbReference type="ARBA" id="ARBA00023015"/>
    </source>
</evidence>
<dbReference type="PANTHER" id="PTHR30146">
    <property type="entry name" value="LACI-RELATED TRANSCRIPTIONAL REPRESSOR"/>
    <property type="match status" value="1"/>
</dbReference>
<dbReference type="InterPro" id="IPR046335">
    <property type="entry name" value="LacI/GalR-like_sensor"/>
</dbReference>
<evidence type="ECO:0000313" key="7">
    <source>
        <dbReference type="EMBL" id="NIZ69857.1"/>
    </source>
</evidence>
<evidence type="ECO:0000313" key="8">
    <source>
        <dbReference type="Proteomes" id="UP000778951"/>
    </source>
</evidence>
<dbReference type="PANTHER" id="PTHR30146:SF148">
    <property type="entry name" value="HTH-TYPE TRANSCRIPTIONAL REPRESSOR PURR-RELATED"/>
    <property type="match status" value="1"/>
</dbReference>
<dbReference type="SUPFAM" id="SSF53822">
    <property type="entry name" value="Periplasmic binding protein-like I"/>
    <property type="match status" value="1"/>
</dbReference>
<dbReference type="SUPFAM" id="SSF47413">
    <property type="entry name" value="lambda repressor-like DNA-binding domains"/>
    <property type="match status" value="1"/>
</dbReference>
<gene>
    <name evidence="7" type="ORF">HCT48_06505</name>
</gene>
<keyword evidence="4" id="KW-0804">Transcription</keyword>
<comment type="caution">
    <text evidence="7">The sequence shown here is derived from an EMBL/GenBank/DDBJ whole genome shotgun (WGS) entry which is preliminary data.</text>
</comment>
<keyword evidence="1" id="KW-0678">Repressor</keyword>
<feature type="domain" description="HTH lacI-type" evidence="5">
    <location>
        <begin position="4"/>
        <end position="59"/>
    </location>
</feature>
<evidence type="ECO:0000259" key="6">
    <source>
        <dbReference type="PROSITE" id="PS50943"/>
    </source>
</evidence>
<keyword evidence="2" id="KW-0805">Transcription regulation</keyword>
<dbReference type="GO" id="GO:0003700">
    <property type="term" value="F:DNA-binding transcription factor activity"/>
    <property type="evidence" value="ECO:0007669"/>
    <property type="project" value="TreeGrafter"/>
</dbReference>
<dbReference type="CDD" id="cd06267">
    <property type="entry name" value="PBP1_LacI_sugar_binding-like"/>
    <property type="match status" value="1"/>
</dbReference>
<proteinExistence type="predicted"/>
<evidence type="ECO:0000256" key="4">
    <source>
        <dbReference type="ARBA" id="ARBA00023163"/>
    </source>
</evidence>
<reference evidence="7" key="1">
    <citation type="submission" date="2020-03" db="EMBL/GenBank/DDBJ databases">
        <title>Spirochaetal bacteria isolated from arthropods constitute a novel genus Entomospira genus novum within the order Spirochaetales.</title>
        <authorList>
            <person name="Grana-Miraglia L."/>
            <person name="Sikutova S."/>
            <person name="Fingerle V."/>
            <person name="Sing A."/>
            <person name="Castillo-Ramirez S."/>
            <person name="Margos G."/>
            <person name="Rudolf I."/>
        </authorList>
    </citation>
    <scope>NUCLEOTIDE SEQUENCE</scope>
    <source>
        <strain evidence="7">BR149</strain>
    </source>
</reference>
<dbReference type="EMBL" id="JAATLM010000001">
    <property type="protein sequence ID" value="NIZ69857.1"/>
    <property type="molecule type" value="Genomic_DNA"/>
</dbReference>
<dbReference type="Pfam" id="PF13377">
    <property type="entry name" value="Peripla_BP_3"/>
    <property type="match status" value="1"/>
</dbReference>
<dbReference type="PROSITE" id="PS50932">
    <property type="entry name" value="HTH_LACI_2"/>
    <property type="match status" value="1"/>
</dbReference>
<dbReference type="AlphaFoldDB" id="A0A968GIU6"/>
<keyword evidence="8" id="KW-1185">Reference proteome</keyword>
<feature type="domain" description="HTH cro/C1-type" evidence="6">
    <location>
        <begin position="2"/>
        <end position="52"/>
    </location>
</feature>
<evidence type="ECO:0000259" key="5">
    <source>
        <dbReference type="PROSITE" id="PS50932"/>
    </source>
</evidence>
<dbReference type="CDD" id="cd01392">
    <property type="entry name" value="HTH_LacI"/>
    <property type="match status" value="1"/>
</dbReference>
<dbReference type="InterPro" id="IPR000843">
    <property type="entry name" value="HTH_LacI"/>
</dbReference>
<dbReference type="InterPro" id="IPR028082">
    <property type="entry name" value="Peripla_BP_I"/>
</dbReference>
<evidence type="ECO:0000256" key="3">
    <source>
        <dbReference type="ARBA" id="ARBA00023125"/>
    </source>
</evidence>
<evidence type="ECO:0000256" key="1">
    <source>
        <dbReference type="ARBA" id="ARBA00022491"/>
    </source>
</evidence>
<dbReference type="SMART" id="SM00354">
    <property type="entry name" value="HTH_LACI"/>
    <property type="match status" value="1"/>
</dbReference>
<dbReference type="Gene3D" id="1.10.260.40">
    <property type="entry name" value="lambda repressor-like DNA-binding domains"/>
    <property type="match status" value="1"/>
</dbReference>
<dbReference type="PROSITE" id="PS50943">
    <property type="entry name" value="HTH_CROC1"/>
    <property type="match status" value="1"/>
</dbReference>
<dbReference type="Pfam" id="PF00356">
    <property type="entry name" value="LacI"/>
    <property type="match status" value="1"/>
</dbReference>
<dbReference type="PRINTS" id="PR00036">
    <property type="entry name" value="HTHLACI"/>
</dbReference>
<organism evidence="7 8">
    <name type="scientific">Entomospira culicis</name>
    <dbReference type="NCBI Taxonomy" id="2719989"/>
    <lineage>
        <taxon>Bacteria</taxon>
        <taxon>Pseudomonadati</taxon>
        <taxon>Spirochaetota</taxon>
        <taxon>Spirochaetia</taxon>
        <taxon>Spirochaetales</taxon>
        <taxon>Spirochaetaceae</taxon>
        <taxon>Entomospira</taxon>
    </lineage>
</organism>
<protein>
    <submittedName>
        <fullName evidence="7">LacI family transcriptional regulator</fullName>
    </submittedName>
</protein>
<dbReference type="GO" id="GO:0000976">
    <property type="term" value="F:transcription cis-regulatory region binding"/>
    <property type="evidence" value="ECO:0007669"/>
    <property type="project" value="TreeGrafter"/>
</dbReference>
<accession>A0A968GIU6</accession>
<dbReference type="InterPro" id="IPR010982">
    <property type="entry name" value="Lambda_DNA-bd_dom_sf"/>
</dbReference>
<dbReference type="InterPro" id="IPR001387">
    <property type="entry name" value="Cro/C1-type_HTH"/>
</dbReference>
<sequence length="330" mass="37603">MKRITMKDLAKEAGVSVATVSLVLNKKASHLSQATIDRVERLAKELGFVSNLHAKSLKTKQSQTIGLILPDITNAFFTQMAKRIEYHLTQAGYLLLLNHTDGVAIQEIMAIKRFKQLHVEKIVLVASHVSTYHFVEEHRLNHFVIFLDRIITKPAFCWVGSDDYQGGALVARALIAHHHYHVLCVTGPSHFTNVQERLAGFREVYQQNNHPYDVVCLEGDFTVDAGDRLAKTIFKHPYKAIFFMNDLMAIGFYHACMEAAISIQEQYAIIGYDDIEFVRYLSPPLTTVRQPIDAMARRVMHLILDEGEMHEKLPVTLISRKSLYAKREEE</sequence>
<dbReference type="PROSITE" id="PS00356">
    <property type="entry name" value="HTH_LACI_1"/>
    <property type="match status" value="1"/>
</dbReference>
<dbReference type="Gene3D" id="3.40.50.2300">
    <property type="match status" value="2"/>
</dbReference>
<dbReference type="Proteomes" id="UP000778951">
    <property type="component" value="Unassembled WGS sequence"/>
</dbReference>